<keyword evidence="1" id="KW-1133">Transmembrane helix</keyword>
<dbReference type="OrthoDB" id="7874882at2"/>
<feature type="transmembrane region" description="Helical" evidence="1">
    <location>
        <begin position="94"/>
        <end position="112"/>
    </location>
</feature>
<dbReference type="Gene3D" id="1.10.3730.20">
    <property type="match status" value="1"/>
</dbReference>
<feature type="transmembrane region" description="Helical" evidence="1">
    <location>
        <begin position="68"/>
        <end position="87"/>
    </location>
</feature>
<evidence type="ECO:0000313" key="3">
    <source>
        <dbReference type="Proteomes" id="UP000245708"/>
    </source>
</evidence>
<feature type="transmembrane region" description="Helical" evidence="1">
    <location>
        <begin position="32"/>
        <end position="56"/>
    </location>
</feature>
<accession>A0A316GDK1</accession>
<keyword evidence="3" id="KW-1185">Reference proteome</keyword>
<keyword evidence="1" id="KW-0472">Membrane</keyword>
<comment type="caution">
    <text evidence="2">The sequence shown here is derived from an EMBL/GenBank/DDBJ whole genome shotgun (WGS) entry which is preliminary data.</text>
</comment>
<gene>
    <name evidence="2" type="ORF">C7455_11146</name>
</gene>
<dbReference type="EMBL" id="QGGW01000011">
    <property type="protein sequence ID" value="PWK57996.1"/>
    <property type="molecule type" value="Genomic_DNA"/>
</dbReference>
<dbReference type="InterPro" id="IPR037185">
    <property type="entry name" value="EmrE-like"/>
</dbReference>
<dbReference type="RefSeq" id="WP_109670409.1">
    <property type="nucleotide sequence ID" value="NZ_QGGW01000011.1"/>
</dbReference>
<keyword evidence="1" id="KW-0812">Transmembrane</keyword>
<evidence type="ECO:0000313" key="2">
    <source>
        <dbReference type="EMBL" id="PWK57996.1"/>
    </source>
</evidence>
<name>A0A316GDK1_9RHOB</name>
<organism evidence="2 3">
    <name type="scientific">Roseicyclus mahoneyensis</name>
    <dbReference type="NCBI Taxonomy" id="164332"/>
    <lineage>
        <taxon>Bacteria</taxon>
        <taxon>Pseudomonadati</taxon>
        <taxon>Pseudomonadota</taxon>
        <taxon>Alphaproteobacteria</taxon>
        <taxon>Rhodobacterales</taxon>
        <taxon>Roseobacteraceae</taxon>
        <taxon>Roseicyclus</taxon>
    </lineage>
</organism>
<dbReference type="AlphaFoldDB" id="A0A316GDK1"/>
<proteinExistence type="predicted"/>
<sequence length="113" mass="11634">MQSIFYGFGFIAVTAMVVIAGDFFLKLAADRGLTAISSLVAIGIVLYAVSAVLWFAAMRHITLGQAGVAYSMLTLIALAVIGATVFGEKLGARECAGIGCALTAMVLMVRVGG</sequence>
<feature type="transmembrane region" description="Helical" evidence="1">
    <location>
        <begin position="6"/>
        <end position="25"/>
    </location>
</feature>
<reference evidence="2 3" key="1">
    <citation type="submission" date="2018-05" db="EMBL/GenBank/DDBJ databases">
        <title>Genomic Encyclopedia of Type Strains, Phase IV (KMG-IV): sequencing the most valuable type-strain genomes for metagenomic binning, comparative biology and taxonomic classification.</title>
        <authorList>
            <person name="Goeker M."/>
        </authorList>
    </citation>
    <scope>NUCLEOTIDE SEQUENCE [LARGE SCALE GENOMIC DNA]</scope>
    <source>
        <strain evidence="2 3">DSM 16097</strain>
    </source>
</reference>
<protein>
    <submittedName>
        <fullName evidence="2">Undecaprenyl phosphate-alpha-L-ara4N flippase subunit ArnF</fullName>
    </submittedName>
</protein>
<dbReference type="Proteomes" id="UP000245708">
    <property type="component" value="Unassembled WGS sequence"/>
</dbReference>
<dbReference type="SUPFAM" id="SSF103481">
    <property type="entry name" value="Multidrug resistance efflux transporter EmrE"/>
    <property type="match status" value="1"/>
</dbReference>
<evidence type="ECO:0000256" key="1">
    <source>
        <dbReference type="SAM" id="Phobius"/>
    </source>
</evidence>